<dbReference type="GO" id="GO:0016779">
    <property type="term" value="F:nucleotidyltransferase activity"/>
    <property type="evidence" value="ECO:0007669"/>
    <property type="project" value="UniProtKB-UniRule"/>
</dbReference>
<dbReference type="GO" id="GO:0000049">
    <property type="term" value="F:tRNA binding"/>
    <property type="evidence" value="ECO:0007669"/>
    <property type="project" value="InterPro"/>
</dbReference>
<dbReference type="GO" id="GO:0002143">
    <property type="term" value="P:tRNA wobble position uridine thiolation"/>
    <property type="evidence" value="ECO:0007669"/>
    <property type="project" value="TreeGrafter"/>
</dbReference>
<evidence type="ECO:0000256" key="1">
    <source>
        <dbReference type="ARBA" id="ARBA00022490"/>
    </source>
</evidence>
<dbReference type="AlphaFoldDB" id="A0AAN7WML3"/>
<keyword evidence="1 3" id="KW-0963">Cytoplasm</keyword>
<comment type="caution">
    <text evidence="4">The sequence shown here is derived from an EMBL/GenBank/DDBJ whole genome shotgun (WGS) entry which is preliminary data.</text>
</comment>
<dbReference type="Pfam" id="PF10288">
    <property type="entry name" value="CTU2"/>
    <property type="match status" value="1"/>
</dbReference>
<dbReference type="PANTHER" id="PTHR20882">
    <property type="entry name" value="CYTOPLASMIC TRNA 2-THIOLATION PROTEIN 2"/>
    <property type="match status" value="1"/>
</dbReference>
<keyword evidence="5" id="KW-1185">Reference proteome</keyword>
<proteinExistence type="inferred from homology"/>
<dbReference type="EMBL" id="JAWIZZ010000031">
    <property type="protein sequence ID" value="KAK5781704.1"/>
    <property type="molecule type" value="Genomic_DNA"/>
</dbReference>
<comment type="pathway">
    <text evidence="3">tRNA modification; 5-methoxycarbonylmethyl-2-thiouridine-tRNA biosynthesis.</text>
</comment>
<dbReference type="PANTHER" id="PTHR20882:SF14">
    <property type="entry name" value="CYTOPLASMIC TRNA 2-THIOLATION PROTEIN 2"/>
    <property type="match status" value="1"/>
</dbReference>
<reference evidence="5" key="1">
    <citation type="submission" date="2023-07" db="EMBL/GenBank/DDBJ databases">
        <title>A draft genome of Kazachstania heterogenica Y-27499.</title>
        <authorList>
            <person name="Donic C."/>
            <person name="Kralova J.S."/>
            <person name="Fidel L."/>
            <person name="Ben-Dor S."/>
            <person name="Jung S."/>
        </authorList>
    </citation>
    <scope>NUCLEOTIDE SEQUENCE [LARGE SCALE GENOMIC DNA]</scope>
    <source>
        <strain evidence="5">Y27499</strain>
    </source>
</reference>
<dbReference type="Proteomes" id="UP001306508">
    <property type="component" value="Unassembled WGS sequence"/>
</dbReference>
<name>A0AAN7WML3_9SACH</name>
<gene>
    <name evidence="3" type="primary">NCS2</name>
    <name evidence="3" type="synonym">CTU2</name>
    <name evidence="4" type="ORF">RI543_000890</name>
</gene>
<sequence length="465" mass="54166">MEVCQRCKKEIAIIRSRKEFFCNKCFTKFVSLKQRKRMMGDEYYRNVFKVAYNKDGTHEVGKVVMGFDFQSSCLVALDIIIELLREQYHQHGGRVGFTLDIVSVYQNNKTLNHFKDAWECICSSERYSNDRILDYVKIHFINADTFYHKKNLMQILVHNINFDSMALDWDEKYNYSIEDLLKACPNRNTRNDFWNIIVQHTVKQFAMQTKCSVLIWGNSMTKLADQILGLVIKGRGANIAASLDSESLDKAYGNIFKNLYPMKDILLSEIDAYIICQKMDSLLVDYTLRKSLIISDEDSKKENVNTTLIKNMSINELVRKYYEDMEGEYSNIISTVLRTGDKLQAPTKYLEEGTIPQICFICSNAIYSNPSVWLNSITVDEGHPIETEEEKEYYKQWKESKMGVETEQYLKLRDYIWNNGDAVPLCYGCTINLNGIKGKNVIWPRNTDKELQDVLNEYQINADDK</sequence>
<keyword evidence="2 3" id="KW-0819">tRNA processing</keyword>
<dbReference type="GO" id="GO:0032447">
    <property type="term" value="P:protein urmylation"/>
    <property type="evidence" value="ECO:0007669"/>
    <property type="project" value="UniProtKB-UniRule"/>
</dbReference>
<comment type="subcellular location">
    <subcellularLocation>
        <location evidence="3">Cytoplasm</location>
    </subcellularLocation>
</comment>
<evidence type="ECO:0000256" key="2">
    <source>
        <dbReference type="ARBA" id="ARBA00022694"/>
    </source>
</evidence>
<dbReference type="GO" id="GO:0005829">
    <property type="term" value="C:cytosol"/>
    <property type="evidence" value="ECO:0007669"/>
    <property type="project" value="TreeGrafter"/>
</dbReference>
<comment type="function">
    <text evidence="3">Plays a central role in 2-thiolation of mcm(5)S(2)U at tRNA wobble positions of tRNA(Lys), tRNA(Glu) and tRNA(Gln). May act by forming a heterodimer with NCS6 that ligates sulfur from thiocarboxylated URM1 onto the uridine of tRNAs at wobble position. Prior mcm(5) tRNA modification by the elongator complex is required for 2-thiolation. May also be involved in protein urmylation.</text>
</comment>
<dbReference type="GO" id="GO:0016783">
    <property type="term" value="F:sulfurtransferase activity"/>
    <property type="evidence" value="ECO:0007669"/>
    <property type="project" value="TreeGrafter"/>
</dbReference>
<protein>
    <recommendedName>
        <fullName evidence="3">Cytoplasmic tRNA 2-thiolation protein 2</fullName>
    </recommendedName>
</protein>
<evidence type="ECO:0000256" key="3">
    <source>
        <dbReference type="HAMAP-Rule" id="MF_03054"/>
    </source>
</evidence>
<dbReference type="HAMAP" id="MF_03054">
    <property type="entry name" value="CTU2"/>
    <property type="match status" value="1"/>
</dbReference>
<evidence type="ECO:0000313" key="5">
    <source>
        <dbReference type="Proteomes" id="UP001306508"/>
    </source>
</evidence>
<evidence type="ECO:0000313" key="4">
    <source>
        <dbReference type="EMBL" id="KAK5781704.1"/>
    </source>
</evidence>
<dbReference type="InterPro" id="IPR014729">
    <property type="entry name" value="Rossmann-like_a/b/a_fold"/>
</dbReference>
<dbReference type="Gene3D" id="3.40.50.620">
    <property type="entry name" value="HUPs"/>
    <property type="match status" value="1"/>
</dbReference>
<dbReference type="InterPro" id="IPR019407">
    <property type="entry name" value="CTU2"/>
</dbReference>
<organism evidence="4 5">
    <name type="scientific">Arxiozyma heterogenica</name>
    <dbReference type="NCBI Taxonomy" id="278026"/>
    <lineage>
        <taxon>Eukaryota</taxon>
        <taxon>Fungi</taxon>
        <taxon>Dikarya</taxon>
        <taxon>Ascomycota</taxon>
        <taxon>Saccharomycotina</taxon>
        <taxon>Saccharomycetes</taxon>
        <taxon>Saccharomycetales</taxon>
        <taxon>Saccharomycetaceae</taxon>
        <taxon>Arxiozyma</taxon>
    </lineage>
</organism>
<accession>A0AAN7WML3</accession>
<comment type="similarity">
    <text evidence="3">Belongs to the CTU2/NCS2 family.</text>
</comment>